<evidence type="ECO:0000256" key="1">
    <source>
        <dbReference type="ARBA" id="ARBA00022491"/>
    </source>
</evidence>
<dbReference type="Proteomes" id="UP000216207">
    <property type="component" value="Unassembled WGS sequence"/>
</dbReference>
<evidence type="ECO:0000259" key="6">
    <source>
        <dbReference type="PROSITE" id="PS50937"/>
    </source>
</evidence>
<evidence type="ECO:0000313" key="8">
    <source>
        <dbReference type="Proteomes" id="UP000216207"/>
    </source>
</evidence>
<evidence type="ECO:0000313" key="7">
    <source>
        <dbReference type="EMBL" id="PAE88957.1"/>
    </source>
</evidence>
<gene>
    <name evidence="7" type="ORF">CHH72_11325</name>
</gene>
<evidence type="ECO:0000256" key="5">
    <source>
        <dbReference type="SAM" id="Coils"/>
    </source>
</evidence>
<accession>A0A268NZP9</accession>
<dbReference type="Pfam" id="PF13411">
    <property type="entry name" value="MerR_1"/>
    <property type="match status" value="1"/>
</dbReference>
<dbReference type="GO" id="GO:0003677">
    <property type="term" value="F:DNA binding"/>
    <property type="evidence" value="ECO:0007669"/>
    <property type="project" value="UniProtKB-KW"/>
</dbReference>
<keyword evidence="4" id="KW-0804">Transcription</keyword>
<keyword evidence="3" id="KW-0238">DNA-binding</keyword>
<dbReference type="GO" id="GO:0003700">
    <property type="term" value="F:DNA-binding transcription factor activity"/>
    <property type="evidence" value="ECO:0007669"/>
    <property type="project" value="InterPro"/>
</dbReference>
<evidence type="ECO:0000256" key="2">
    <source>
        <dbReference type="ARBA" id="ARBA00023015"/>
    </source>
</evidence>
<feature type="coiled-coil region" evidence="5">
    <location>
        <begin position="76"/>
        <end position="103"/>
    </location>
</feature>
<dbReference type="Gene3D" id="1.10.1660.10">
    <property type="match status" value="1"/>
</dbReference>
<dbReference type="InterPro" id="IPR047057">
    <property type="entry name" value="MerR_fam"/>
</dbReference>
<protein>
    <submittedName>
        <fullName evidence="7">MarR family transcriptional regulator</fullName>
    </submittedName>
</protein>
<dbReference type="CDD" id="cd00592">
    <property type="entry name" value="HTH_MerR-like"/>
    <property type="match status" value="1"/>
</dbReference>
<dbReference type="SMART" id="SM00422">
    <property type="entry name" value="HTH_MERR"/>
    <property type="match status" value="1"/>
</dbReference>
<dbReference type="InterPro" id="IPR009061">
    <property type="entry name" value="DNA-bd_dom_put_sf"/>
</dbReference>
<name>A0A268NZP9_SHOCL</name>
<proteinExistence type="predicted"/>
<dbReference type="InterPro" id="IPR000551">
    <property type="entry name" value="MerR-type_HTH_dom"/>
</dbReference>
<organism evidence="7 8">
    <name type="scientific">Shouchella clausii</name>
    <name type="common">Alkalihalobacillus clausii</name>
    <dbReference type="NCBI Taxonomy" id="79880"/>
    <lineage>
        <taxon>Bacteria</taxon>
        <taxon>Bacillati</taxon>
        <taxon>Bacillota</taxon>
        <taxon>Bacilli</taxon>
        <taxon>Bacillales</taxon>
        <taxon>Bacillaceae</taxon>
        <taxon>Shouchella</taxon>
    </lineage>
</organism>
<dbReference type="AlphaFoldDB" id="A0A268NZP9"/>
<dbReference type="RefSeq" id="WP_063609649.1">
    <property type="nucleotide sequence ID" value="NZ_CP154609.1"/>
</dbReference>
<dbReference type="SUPFAM" id="SSF46955">
    <property type="entry name" value="Putative DNA-binding domain"/>
    <property type="match status" value="1"/>
</dbReference>
<dbReference type="PROSITE" id="PS50937">
    <property type="entry name" value="HTH_MERR_2"/>
    <property type="match status" value="1"/>
</dbReference>
<evidence type="ECO:0000256" key="3">
    <source>
        <dbReference type="ARBA" id="ARBA00023125"/>
    </source>
</evidence>
<dbReference type="PANTHER" id="PTHR30204:SF69">
    <property type="entry name" value="MERR-FAMILY TRANSCRIPTIONAL REGULATOR"/>
    <property type="match status" value="1"/>
</dbReference>
<comment type="caution">
    <text evidence="7">The sequence shown here is derived from an EMBL/GenBank/DDBJ whole genome shotgun (WGS) entry which is preliminary data.</text>
</comment>
<sequence length="122" mass="14289">MKISEVAKTLDLPISTIRYYEKMGIVPEHYVTRDEKNYRHYDETIIHHLQVVKTLLAVGFSIGEVRSMIERNGFTKEEHTRILQAKIEEIEEAQRKLEQSKQYLYDILASDISCEKGFGQLD</sequence>
<keyword evidence="2" id="KW-0805">Transcription regulation</keyword>
<reference evidence="7 8" key="1">
    <citation type="submission" date="2017-07" db="EMBL/GenBank/DDBJ databases">
        <title>Isolation and whole genome analysis of endospore-forming bacteria from heroin.</title>
        <authorList>
            <person name="Kalinowski J."/>
            <person name="Ahrens B."/>
            <person name="Al-Dilaimi A."/>
            <person name="Winkler A."/>
            <person name="Wibberg D."/>
            <person name="Schleenbecker U."/>
            <person name="Ruckert C."/>
            <person name="Wolfel R."/>
            <person name="Grass G."/>
        </authorList>
    </citation>
    <scope>NUCLEOTIDE SEQUENCE [LARGE SCALE GENOMIC DNA]</scope>
    <source>
        <strain evidence="7 8">7539</strain>
    </source>
</reference>
<keyword evidence="5" id="KW-0175">Coiled coil</keyword>
<dbReference type="PANTHER" id="PTHR30204">
    <property type="entry name" value="REDOX-CYCLING DRUG-SENSING TRANSCRIPTIONAL ACTIVATOR SOXR"/>
    <property type="match status" value="1"/>
</dbReference>
<dbReference type="EMBL" id="NPCC01000012">
    <property type="protein sequence ID" value="PAE88957.1"/>
    <property type="molecule type" value="Genomic_DNA"/>
</dbReference>
<evidence type="ECO:0000256" key="4">
    <source>
        <dbReference type="ARBA" id="ARBA00023163"/>
    </source>
</evidence>
<feature type="domain" description="HTH merR-type" evidence="6">
    <location>
        <begin position="1"/>
        <end position="71"/>
    </location>
</feature>
<keyword evidence="1" id="KW-0678">Repressor</keyword>